<evidence type="ECO:0000313" key="1">
    <source>
        <dbReference type="EMBL" id="SFQ83317.1"/>
    </source>
</evidence>
<dbReference type="AlphaFoldDB" id="A0A1I6BR27"/>
<proteinExistence type="predicted"/>
<dbReference type="EMBL" id="FOXS01000011">
    <property type="protein sequence ID" value="SFQ83317.1"/>
    <property type="molecule type" value="Genomic_DNA"/>
</dbReference>
<dbReference type="OrthoDB" id="885206at2"/>
<sequence length="125" mass="14449">MALYLSRLELQARLHLGKEAEQWLGHADEGEYTVIKWLYLAQEDRHQYSVTYMESFDEGDEDWQHVPEFSLLDPDAEENTAFDSVEEAVAYAVQTYGASPDRFVAGGMLAEEYARYWQSKNTSIK</sequence>
<organism evidence="1 2">
    <name type="scientific">Hymenobacter arizonensis</name>
    <name type="common">Siccationidurans arizonensis</name>
    <dbReference type="NCBI Taxonomy" id="1227077"/>
    <lineage>
        <taxon>Bacteria</taxon>
        <taxon>Pseudomonadati</taxon>
        <taxon>Bacteroidota</taxon>
        <taxon>Cytophagia</taxon>
        <taxon>Cytophagales</taxon>
        <taxon>Hymenobacteraceae</taxon>
        <taxon>Hymenobacter</taxon>
    </lineage>
</organism>
<evidence type="ECO:0000313" key="2">
    <source>
        <dbReference type="Proteomes" id="UP000199029"/>
    </source>
</evidence>
<dbReference type="Proteomes" id="UP000199029">
    <property type="component" value="Unassembled WGS sequence"/>
</dbReference>
<accession>A0A1I6BR27</accession>
<keyword evidence="2" id="KW-1185">Reference proteome</keyword>
<gene>
    <name evidence="1" type="ORF">SAMN04515668_4946</name>
</gene>
<reference evidence="2" key="1">
    <citation type="submission" date="2016-10" db="EMBL/GenBank/DDBJ databases">
        <authorList>
            <person name="Varghese N."/>
            <person name="Submissions S."/>
        </authorList>
    </citation>
    <scope>NUCLEOTIDE SEQUENCE [LARGE SCALE GENOMIC DNA]</scope>
    <source>
        <strain evidence="2">OR362-8,ATCC BAA-1266,JCM 13504</strain>
    </source>
</reference>
<name>A0A1I6BR27_HYMAR</name>
<dbReference type="STRING" id="1227077.SAMN04515668_4946"/>
<dbReference type="RefSeq" id="WP_143080442.1">
    <property type="nucleotide sequence ID" value="NZ_FOXS01000011.1"/>
</dbReference>
<protein>
    <submittedName>
        <fullName evidence="1">Uncharacterized protein</fullName>
    </submittedName>
</protein>